<dbReference type="AlphaFoldDB" id="A0AAV5JU35"/>
<dbReference type="GO" id="GO:0046983">
    <property type="term" value="F:protein dimerization activity"/>
    <property type="evidence" value="ECO:0007669"/>
    <property type="project" value="InterPro"/>
</dbReference>
<evidence type="ECO:0000313" key="7">
    <source>
        <dbReference type="Proteomes" id="UP001054252"/>
    </source>
</evidence>
<gene>
    <name evidence="6" type="ORF">SLEP1_g28581</name>
</gene>
<evidence type="ECO:0000256" key="3">
    <source>
        <dbReference type="ARBA" id="ARBA00023163"/>
    </source>
</evidence>
<dbReference type="Pfam" id="PF26576">
    <property type="entry name" value="IBH1_N"/>
    <property type="match status" value="1"/>
</dbReference>
<organism evidence="6 7">
    <name type="scientific">Rubroshorea leprosula</name>
    <dbReference type="NCBI Taxonomy" id="152421"/>
    <lineage>
        <taxon>Eukaryota</taxon>
        <taxon>Viridiplantae</taxon>
        <taxon>Streptophyta</taxon>
        <taxon>Embryophyta</taxon>
        <taxon>Tracheophyta</taxon>
        <taxon>Spermatophyta</taxon>
        <taxon>Magnoliopsida</taxon>
        <taxon>eudicotyledons</taxon>
        <taxon>Gunneridae</taxon>
        <taxon>Pentapetalae</taxon>
        <taxon>rosids</taxon>
        <taxon>malvids</taxon>
        <taxon>Malvales</taxon>
        <taxon>Dipterocarpaceae</taxon>
        <taxon>Rubroshorea</taxon>
    </lineage>
</organism>
<dbReference type="PANTHER" id="PTHR33124:SF5">
    <property type="entry name" value="TRANSCRIPTION FACTOR IBH1-LIKE 1"/>
    <property type="match status" value="1"/>
</dbReference>
<dbReference type="PANTHER" id="PTHR33124">
    <property type="entry name" value="TRANSCRIPTION FACTOR IBH1-LIKE 1"/>
    <property type="match status" value="1"/>
</dbReference>
<dbReference type="EMBL" id="BPVZ01000049">
    <property type="protein sequence ID" value="GKV18158.1"/>
    <property type="molecule type" value="Genomic_DNA"/>
</dbReference>
<accession>A0AAV5JU35</accession>
<feature type="domain" description="IBH1-like N-terminal" evidence="5">
    <location>
        <begin position="5"/>
        <end position="67"/>
    </location>
</feature>
<evidence type="ECO:0000256" key="1">
    <source>
        <dbReference type="ARBA" id="ARBA00004123"/>
    </source>
</evidence>
<dbReference type="GO" id="GO:0006355">
    <property type="term" value="P:regulation of DNA-templated transcription"/>
    <property type="evidence" value="ECO:0007669"/>
    <property type="project" value="InterPro"/>
</dbReference>
<sequence length="186" mass="20877">MPPPSSLKQEFLKKWMMGLHICSSSKKNMSILERKKAIKLSADIALASARNGTTCWSQAIIVNASQDDQDKILVQHVLGRESERLMKKGSVLPLTSNKRIRSRKILRRSCGSIRRRARKTIATSPPKVVAISIAKKLIRKRTQLLKRLVPGGKFIMDEISLIEETLDYIISLQAQVDVMRSLANAS</sequence>
<comment type="caution">
    <text evidence="6">The sequence shown here is derived from an EMBL/GenBank/DDBJ whole genome shotgun (WGS) entry which is preliminary data.</text>
</comment>
<proteinExistence type="predicted"/>
<dbReference type="SUPFAM" id="SSF47459">
    <property type="entry name" value="HLH, helix-loop-helix DNA-binding domain"/>
    <property type="match status" value="1"/>
</dbReference>
<protein>
    <recommendedName>
        <fullName evidence="5">IBH1-like N-terminal domain-containing protein</fullName>
    </recommendedName>
</protein>
<reference evidence="6 7" key="1">
    <citation type="journal article" date="2021" name="Commun. Biol.">
        <title>The genome of Shorea leprosula (Dipterocarpaceae) highlights the ecological relevance of drought in aseasonal tropical rainforests.</title>
        <authorList>
            <person name="Ng K.K.S."/>
            <person name="Kobayashi M.J."/>
            <person name="Fawcett J.A."/>
            <person name="Hatakeyama M."/>
            <person name="Paape T."/>
            <person name="Ng C.H."/>
            <person name="Ang C.C."/>
            <person name="Tnah L.H."/>
            <person name="Lee C.T."/>
            <person name="Nishiyama T."/>
            <person name="Sese J."/>
            <person name="O'Brien M.J."/>
            <person name="Copetti D."/>
            <person name="Mohd Noor M.I."/>
            <person name="Ong R.C."/>
            <person name="Putra M."/>
            <person name="Sireger I.Z."/>
            <person name="Indrioko S."/>
            <person name="Kosugi Y."/>
            <person name="Izuno A."/>
            <person name="Isagi Y."/>
            <person name="Lee S.L."/>
            <person name="Shimizu K.K."/>
        </authorList>
    </citation>
    <scope>NUCLEOTIDE SEQUENCE [LARGE SCALE GENOMIC DNA]</scope>
    <source>
        <strain evidence="6">214</strain>
    </source>
</reference>
<evidence type="ECO:0000313" key="6">
    <source>
        <dbReference type="EMBL" id="GKV18158.1"/>
    </source>
</evidence>
<evidence type="ECO:0000259" key="5">
    <source>
        <dbReference type="Pfam" id="PF26576"/>
    </source>
</evidence>
<comment type="subcellular location">
    <subcellularLocation>
        <location evidence="1">Nucleus</location>
    </subcellularLocation>
</comment>
<dbReference type="InterPro" id="IPR036638">
    <property type="entry name" value="HLH_DNA-bd_sf"/>
</dbReference>
<keyword evidence="2" id="KW-0805">Transcription regulation</keyword>
<dbReference type="InterPro" id="IPR059002">
    <property type="entry name" value="IBH1_N"/>
</dbReference>
<evidence type="ECO:0000256" key="4">
    <source>
        <dbReference type="ARBA" id="ARBA00023242"/>
    </source>
</evidence>
<dbReference type="GO" id="GO:0005634">
    <property type="term" value="C:nucleus"/>
    <property type="evidence" value="ECO:0007669"/>
    <property type="project" value="UniProtKB-SubCell"/>
</dbReference>
<dbReference type="InterPro" id="IPR044660">
    <property type="entry name" value="IBH1-like"/>
</dbReference>
<keyword evidence="4" id="KW-0539">Nucleus</keyword>
<name>A0AAV5JU35_9ROSI</name>
<keyword evidence="3" id="KW-0804">Transcription</keyword>
<keyword evidence="7" id="KW-1185">Reference proteome</keyword>
<evidence type="ECO:0000256" key="2">
    <source>
        <dbReference type="ARBA" id="ARBA00023015"/>
    </source>
</evidence>
<dbReference type="Proteomes" id="UP001054252">
    <property type="component" value="Unassembled WGS sequence"/>
</dbReference>